<gene>
    <name evidence="1" type="ORF">L2E82_30269</name>
</gene>
<protein>
    <submittedName>
        <fullName evidence="1">Uncharacterized protein</fullName>
    </submittedName>
</protein>
<comment type="caution">
    <text evidence="1">The sequence shown here is derived from an EMBL/GenBank/DDBJ whole genome shotgun (WGS) entry which is preliminary data.</text>
</comment>
<accession>A0ACB9D0L2</accession>
<sequence>MQHHLGRLGASREERRQEEDEDEWEEGGIYGEDEAHEVSKVPKSGIHGNNFDGDKVEEEGHEEDSRPNSKPNETGVPFEAYNENIENASILKDVPLEDTRDLQNIEYQNTKEGNSQGFMNQDPWVNRNSDFGVGCGDGSDMEDRSDQDRHGGTHPIIDLDGANSSHSIDLNSEPMERYDWHDVVEEDLLRHGKSKKSKNKDKRSKKQANAKSSTFPVTMKPKDVLKANAYRKNKKVELSQKN</sequence>
<name>A0ACB9D0L2_CICIN</name>
<reference evidence="1 2" key="2">
    <citation type="journal article" date="2022" name="Mol. Ecol. Resour.">
        <title>The genomes of chicory, endive, great burdock and yacon provide insights into Asteraceae paleo-polyploidization history and plant inulin production.</title>
        <authorList>
            <person name="Fan W."/>
            <person name="Wang S."/>
            <person name="Wang H."/>
            <person name="Wang A."/>
            <person name="Jiang F."/>
            <person name="Liu H."/>
            <person name="Zhao H."/>
            <person name="Xu D."/>
            <person name="Zhang Y."/>
        </authorList>
    </citation>
    <scope>NUCLEOTIDE SEQUENCE [LARGE SCALE GENOMIC DNA]</scope>
    <source>
        <strain evidence="2">cv. Punajuju</strain>
        <tissue evidence="1">Leaves</tissue>
    </source>
</reference>
<dbReference type="EMBL" id="CM042013">
    <property type="protein sequence ID" value="KAI3739857.1"/>
    <property type="molecule type" value="Genomic_DNA"/>
</dbReference>
<evidence type="ECO:0000313" key="2">
    <source>
        <dbReference type="Proteomes" id="UP001055811"/>
    </source>
</evidence>
<organism evidence="1 2">
    <name type="scientific">Cichorium intybus</name>
    <name type="common">Chicory</name>
    <dbReference type="NCBI Taxonomy" id="13427"/>
    <lineage>
        <taxon>Eukaryota</taxon>
        <taxon>Viridiplantae</taxon>
        <taxon>Streptophyta</taxon>
        <taxon>Embryophyta</taxon>
        <taxon>Tracheophyta</taxon>
        <taxon>Spermatophyta</taxon>
        <taxon>Magnoliopsida</taxon>
        <taxon>eudicotyledons</taxon>
        <taxon>Gunneridae</taxon>
        <taxon>Pentapetalae</taxon>
        <taxon>asterids</taxon>
        <taxon>campanulids</taxon>
        <taxon>Asterales</taxon>
        <taxon>Asteraceae</taxon>
        <taxon>Cichorioideae</taxon>
        <taxon>Cichorieae</taxon>
        <taxon>Cichoriinae</taxon>
        <taxon>Cichorium</taxon>
    </lineage>
</organism>
<keyword evidence="2" id="KW-1185">Reference proteome</keyword>
<reference evidence="2" key="1">
    <citation type="journal article" date="2022" name="Mol. Ecol. Resour.">
        <title>The genomes of chicory, endive, great burdock and yacon provide insights into Asteraceae palaeo-polyploidization history and plant inulin production.</title>
        <authorList>
            <person name="Fan W."/>
            <person name="Wang S."/>
            <person name="Wang H."/>
            <person name="Wang A."/>
            <person name="Jiang F."/>
            <person name="Liu H."/>
            <person name="Zhao H."/>
            <person name="Xu D."/>
            <person name="Zhang Y."/>
        </authorList>
    </citation>
    <scope>NUCLEOTIDE SEQUENCE [LARGE SCALE GENOMIC DNA]</scope>
    <source>
        <strain evidence="2">cv. Punajuju</strain>
    </source>
</reference>
<evidence type="ECO:0000313" key="1">
    <source>
        <dbReference type="EMBL" id="KAI3739857.1"/>
    </source>
</evidence>
<dbReference type="Proteomes" id="UP001055811">
    <property type="component" value="Linkage Group LG05"/>
</dbReference>
<proteinExistence type="predicted"/>